<dbReference type="Gene3D" id="3.40.1190.20">
    <property type="match status" value="1"/>
</dbReference>
<feature type="region of interest" description="Disordered" evidence="1">
    <location>
        <begin position="258"/>
        <end position="281"/>
    </location>
</feature>
<reference evidence="2 5" key="3">
    <citation type="submission" date="2018-07" db="EMBL/GenBank/DDBJ databases">
        <title>Genome sequence of extremly halophilic archaeon Halopelagius longus strain BC12-B1.</title>
        <authorList>
            <person name="Zhang X."/>
        </authorList>
    </citation>
    <scope>NUCLEOTIDE SEQUENCE [LARGE SCALE GENOMIC DNA]</scope>
    <source>
        <strain evidence="2 5">BC12-B1</strain>
    </source>
</reference>
<reference evidence="3" key="1">
    <citation type="submission" date="2016-10" db="EMBL/GenBank/DDBJ databases">
        <authorList>
            <person name="de Groot N.N."/>
        </authorList>
    </citation>
    <scope>NUCLEOTIDE SEQUENCE [LARGE SCALE GENOMIC DNA]</scope>
    <source>
        <strain evidence="3">CGMCC 1.12397</strain>
    </source>
</reference>
<organism evidence="3 4">
    <name type="scientific">Halopelagius longus</name>
    <dbReference type="NCBI Taxonomy" id="1236180"/>
    <lineage>
        <taxon>Archaea</taxon>
        <taxon>Methanobacteriati</taxon>
        <taxon>Methanobacteriota</taxon>
        <taxon>Stenosarchaea group</taxon>
        <taxon>Halobacteria</taxon>
        <taxon>Halobacteriales</taxon>
        <taxon>Haloferacaceae</taxon>
    </lineage>
</organism>
<dbReference type="GO" id="GO:0016301">
    <property type="term" value="F:kinase activity"/>
    <property type="evidence" value="ECO:0007669"/>
    <property type="project" value="UniProtKB-KW"/>
</dbReference>
<keyword evidence="3" id="KW-0808">Transferase</keyword>
<proteinExistence type="predicted"/>
<evidence type="ECO:0000313" key="5">
    <source>
        <dbReference type="Proteomes" id="UP000255421"/>
    </source>
</evidence>
<evidence type="ECO:0000256" key="1">
    <source>
        <dbReference type="SAM" id="MobiDB-lite"/>
    </source>
</evidence>
<dbReference type="Proteomes" id="UP000255421">
    <property type="component" value="Unassembled WGS sequence"/>
</dbReference>
<protein>
    <submittedName>
        <fullName evidence="3">Sugar or nucleoside kinase, ribokinase family</fullName>
    </submittedName>
</protein>
<sequence>MTERSGPRLPSARALFIDGSDTRPVTPPYENVAARLSDLDPVSVCCLPDGSVDDHYELDAGDERVASREGFARAVEGGEGSLRRRRVAREPGGQAVNAARQTAALGDDATLFGHLDHAVFERLDPAVETVSFGSPSEVDVLRLAESDLMLVTESDELESWSGAVLRSDRSLAALYDADAVYVGNWASAPGLAAAFDTMAEELTDSLVVVDPGPLGHLPDERIEGLFDALRAVSESNDAVLSLNDRELGVLASYADGATNESAEADDAEGASAGDRSDSDDDAARLAGLRESTSLRLAVLHDADRAVAAGAGDGEGGDAEVTAVPNAETDRVETTTGAGDRFSAGLARALAAGWPAEESLALGNLCATYRVATGGTGTATELRAFADAAFG</sequence>
<accession>A0A1H1BB56</accession>
<reference evidence="4" key="2">
    <citation type="submission" date="2016-10" db="EMBL/GenBank/DDBJ databases">
        <authorList>
            <person name="Varghese N."/>
            <person name="Submissions S."/>
        </authorList>
    </citation>
    <scope>NUCLEOTIDE SEQUENCE [LARGE SCALE GENOMIC DNA]</scope>
    <source>
        <strain evidence="4">CGMCC 1.12397</strain>
    </source>
</reference>
<evidence type="ECO:0000313" key="3">
    <source>
        <dbReference type="EMBL" id="SDQ49185.1"/>
    </source>
</evidence>
<dbReference type="SUPFAM" id="SSF53613">
    <property type="entry name" value="Ribokinase-like"/>
    <property type="match status" value="1"/>
</dbReference>
<dbReference type="InterPro" id="IPR057621">
    <property type="entry name" value="Khk_prokaryotic"/>
</dbReference>
<dbReference type="EMBL" id="QQST01000001">
    <property type="protein sequence ID" value="RDI70718.1"/>
    <property type="molecule type" value="Genomic_DNA"/>
</dbReference>
<evidence type="ECO:0000313" key="2">
    <source>
        <dbReference type="EMBL" id="RDI70718.1"/>
    </source>
</evidence>
<evidence type="ECO:0000313" key="4">
    <source>
        <dbReference type="Proteomes" id="UP000199289"/>
    </source>
</evidence>
<dbReference type="Proteomes" id="UP000199289">
    <property type="component" value="Unassembled WGS sequence"/>
</dbReference>
<dbReference type="EMBL" id="FNKQ01000002">
    <property type="protein sequence ID" value="SDQ49185.1"/>
    <property type="molecule type" value="Genomic_DNA"/>
</dbReference>
<gene>
    <name evidence="2" type="ORF">DWB78_02675</name>
    <name evidence="3" type="ORF">SAMN05216278_1721</name>
</gene>
<keyword evidence="5" id="KW-1185">Reference proteome</keyword>
<keyword evidence="3" id="KW-0418">Kinase</keyword>
<dbReference type="AlphaFoldDB" id="A0A1H1BB56"/>
<dbReference type="Pfam" id="PF25270">
    <property type="entry name" value="Khk"/>
    <property type="match status" value="1"/>
</dbReference>
<name>A0A1H1BB56_9EURY</name>
<dbReference type="InterPro" id="IPR029056">
    <property type="entry name" value="Ribokinase-like"/>
</dbReference>